<evidence type="ECO:0000313" key="1">
    <source>
        <dbReference type="EMBL" id="MBB4742591.1"/>
    </source>
</evidence>
<organism evidence="1 2">
    <name type="scientific">Actinoplanes octamycinicus</name>
    <dbReference type="NCBI Taxonomy" id="135948"/>
    <lineage>
        <taxon>Bacteria</taxon>
        <taxon>Bacillati</taxon>
        <taxon>Actinomycetota</taxon>
        <taxon>Actinomycetes</taxon>
        <taxon>Micromonosporales</taxon>
        <taxon>Micromonosporaceae</taxon>
        <taxon>Actinoplanes</taxon>
    </lineage>
</organism>
<dbReference type="Proteomes" id="UP000546162">
    <property type="component" value="Unassembled WGS sequence"/>
</dbReference>
<comment type="caution">
    <text evidence="1">The sequence shown here is derived from an EMBL/GenBank/DDBJ whole genome shotgun (WGS) entry which is preliminary data.</text>
</comment>
<sequence>MEKLREAADDYVLDQLGGADLPMVAAHALARGVDSPALRELAGLSRTDVREAADLLKQAMSELGHPLCEPAAVRWRRARDLARAVLGGEVAPDRAAGQIAYLLVDADERVPCGIRQDLGMRCELLSVAWEDEPAHRDAIAAAIKAAARDLLASAPDT</sequence>
<dbReference type="AlphaFoldDB" id="A0A7W7MA64"/>
<evidence type="ECO:0000313" key="2">
    <source>
        <dbReference type="Proteomes" id="UP000546162"/>
    </source>
</evidence>
<proteinExistence type="predicted"/>
<keyword evidence="2" id="KW-1185">Reference proteome</keyword>
<reference evidence="1 2" key="1">
    <citation type="submission" date="2020-08" db="EMBL/GenBank/DDBJ databases">
        <title>Sequencing the genomes of 1000 actinobacteria strains.</title>
        <authorList>
            <person name="Klenk H.-P."/>
        </authorList>
    </citation>
    <scope>NUCLEOTIDE SEQUENCE [LARGE SCALE GENOMIC DNA]</scope>
    <source>
        <strain evidence="1 2">DSM 45809</strain>
    </source>
</reference>
<protein>
    <submittedName>
        <fullName evidence="1">Uncharacterized protein</fullName>
    </submittedName>
</protein>
<accession>A0A7W7MA64</accession>
<gene>
    <name evidence="1" type="ORF">BJY16_006050</name>
</gene>
<dbReference type="EMBL" id="JACHNB010000001">
    <property type="protein sequence ID" value="MBB4742591.1"/>
    <property type="molecule type" value="Genomic_DNA"/>
</dbReference>
<dbReference type="RefSeq" id="WP_185042934.1">
    <property type="nucleotide sequence ID" value="NZ_BAABFG010000005.1"/>
</dbReference>
<name>A0A7W7MA64_9ACTN</name>